<dbReference type="PROSITE" id="PS51257">
    <property type="entry name" value="PROKAR_LIPOPROTEIN"/>
    <property type="match status" value="1"/>
</dbReference>
<gene>
    <name evidence="1" type="ORF">GCM10023156_40680</name>
</gene>
<dbReference type="RefSeq" id="WP_345325003.1">
    <property type="nucleotide sequence ID" value="NZ_BAABGA010000049.1"/>
</dbReference>
<keyword evidence="2" id="KW-1185">Reference proteome</keyword>
<dbReference type="EMBL" id="BAABGA010000049">
    <property type="protein sequence ID" value="GAA4460138.1"/>
    <property type="molecule type" value="Genomic_DNA"/>
</dbReference>
<organism evidence="1 2">
    <name type="scientific">Novipirellula rosea</name>
    <dbReference type="NCBI Taxonomy" id="1031540"/>
    <lineage>
        <taxon>Bacteria</taxon>
        <taxon>Pseudomonadati</taxon>
        <taxon>Planctomycetota</taxon>
        <taxon>Planctomycetia</taxon>
        <taxon>Pirellulales</taxon>
        <taxon>Pirellulaceae</taxon>
        <taxon>Novipirellula</taxon>
    </lineage>
</organism>
<accession>A0ABP8N5W7</accession>
<evidence type="ECO:0000313" key="2">
    <source>
        <dbReference type="Proteomes" id="UP001500840"/>
    </source>
</evidence>
<protein>
    <recommendedName>
        <fullName evidence="3">DUF1207 domain-containing protein</fullName>
    </recommendedName>
</protein>
<evidence type="ECO:0000313" key="1">
    <source>
        <dbReference type="EMBL" id="GAA4460138.1"/>
    </source>
</evidence>
<comment type="caution">
    <text evidence="1">The sequence shown here is derived from an EMBL/GenBank/DDBJ whole genome shotgun (WGS) entry which is preliminary data.</text>
</comment>
<dbReference type="InterPro" id="IPR009599">
    <property type="entry name" value="DUF1207"/>
</dbReference>
<evidence type="ECO:0008006" key="3">
    <source>
        <dbReference type="Google" id="ProtNLM"/>
    </source>
</evidence>
<sequence>MVRIAIGTLWWVSGCIGLALLPIASFANENVRLRDPAESDFYNQFPSVIDQLDSVLQRTEIECDAICGDLAGWRYVAGRDHHNLANSGARDWYVLPDGLLWHSYLAGPHEPRISTVIFNDTDNGVFWDATLGGRVGLIRYGTFGAKDPRGLQWDLEGAVATRLDLHHAEDVESMDYRFGTEITAAEGRWAMKFGYFHISSHVGDEYMVRNPLFQRTNYVTESWVIGLRYAATESIQVYGEMANAFSTSGGAKRYQYQTGFEYTPIATSFRTGAPFAAVNLNFREAVNYDVSTTVQFGWAFQGPESQRRFRVGLQYAEGPTSQYEFFTRREEYIGVGVWFDY</sequence>
<dbReference type="Proteomes" id="UP001500840">
    <property type="component" value="Unassembled WGS sequence"/>
</dbReference>
<name>A0ABP8N5W7_9BACT</name>
<proteinExistence type="predicted"/>
<reference evidence="2" key="1">
    <citation type="journal article" date="2019" name="Int. J. Syst. Evol. Microbiol.">
        <title>The Global Catalogue of Microorganisms (GCM) 10K type strain sequencing project: providing services to taxonomists for standard genome sequencing and annotation.</title>
        <authorList>
            <consortium name="The Broad Institute Genomics Platform"/>
            <consortium name="The Broad Institute Genome Sequencing Center for Infectious Disease"/>
            <person name="Wu L."/>
            <person name="Ma J."/>
        </authorList>
    </citation>
    <scope>NUCLEOTIDE SEQUENCE [LARGE SCALE GENOMIC DNA]</scope>
    <source>
        <strain evidence="2">JCM 17759</strain>
    </source>
</reference>
<dbReference type="Pfam" id="PF06727">
    <property type="entry name" value="DUF1207"/>
    <property type="match status" value="1"/>
</dbReference>